<dbReference type="Pfam" id="PF04234">
    <property type="entry name" value="CopC"/>
    <property type="match status" value="1"/>
</dbReference>
<keyword evidence="4" id="KW-0812">Transmembrane</keyword>
<dbReference type="GO" id="GO:0005507">
    <property type="term" value="F:copper ion binding"/>
    <property type="evidence" value="ECO:0007669"/>
    <property type="project" value="InterPro"/>
</dbReference>
<keyword evidence="8" id="KW-1185">Reference proteome</keyword>
<dbReference type="AlphaFoldDB" id="F5XIM5"/>
<evidence type="ECO:0000313" key="7">
    <source>
        <dbReference type="EMBL" id="BAK38263.1"/>
    </source>
</evidence>
<dbReference type="InterPro" id="IPR014755">
    <property type="entry name" value="Cu-Rt/internalin_Ig-like"/>
</dbReference>
<dbReference type="eggNOG" id="COG2372">
    <property type="taxonomic scope" value="Bacteria"/>
</dbReference>
<dbReference type="SUPFAM" id="SSF81296">
    <property type="entry name" value="E set domains"/>
    <property type="match status" value="1"/>
</dbReference>
<keyword evidence="1 5" id="KW-0732">Signal</keyword>
<feature type="domain" description="CopC" evidence="6">
    <location>
        <begin position="36"/>
        <end position="129"/>
    </location>
</feature>
<dbReference type="EMBL" id="AP012204">
    <property type="protein sequence ID" value="BAK38263.1"/>
    <property type="molecule type" value="Genomic_DNA"/>
</dbReference>
<keyword evidence="2" id="KW-0186">Copper</keyword>
<feature type="transmembrane region" description="Helical" evidence="4">
    <location>
        <begin position="167"/>
        <end position="184"/>
    </location>
</feature>
<evidence type="ECO:0000259" key="6">
    <source>
        <dbReference type="Pfam" id="PF04234"/>
    </source>
</evidence>
<feature type="signal peptide" evidence="5">
    <location>
        <begin position="1"/>
        <end position="26"/>
    </location>
</feature>
<evidence type="ECO:0000313" key="8">
    <source>
        <dbReference type="Proteomes" id="UP000007947"/>
    </source>
</evidence>
<dbReference type="InterPro" id="IPR014756">
    <property type="entry name" value="Ig_E-set"/>
</dbReference>
<dbReference type="KEGG" id="mph:MLP_52490"/>
<feature type="chain" id="PRO_5039617919" evidence="5">
    <location>
        <begin position="27"/>
        <end position="195"/>
    </location>
</feature>
<sequence length="195" mass="20468">MPHATRLRQQRLAGAAAVLVVVVAQAAGPQPTAAAHDRLVRSNPAADTVVATPIPEIRLTFSEPITPGFAAVTLSVDDGPAQPINLRVDGATLTAIPPEPAPPSAQRWTLAYRIVSSDGHPVVDQLRFTTQPATGAPSSTETAPTSSPATHLPPATTAPVAEPDRRWLVVVVLLLVVAAVLRAGRRPRQREDLDP</sequence>
<name>F5XIM5_MICPN</name>
<protein>
    <submittedName>
        <fullName evidence="7">Putative copper resistance protein</fullName>
    </submittedName>
</protein>
<organism evidence="7 8">
    <name type="scientific">Microlunatus phosphovorus (strain ATCC 700054 / DSM 10555 / JCM 9379 / NBRC 101784 / NCIMB 13414 / VKM Ac-1990 / NM-1)</name>
    <dbReference type="NCBI Taxonomy" id="1032480"/>
    <lineage>
        <taxon>Bacteria</taxon>
        <taxon>Bacillati</taxon>
        <taxon>Actinomycetota</taxon>
        <taxon>Actinomycetes</taxon>
        <taxon>Propionibacteriales</taxon>
        <taxon>Propionibacteriaceae</taxon>
        <taxon>Microlunatus</taxon>
    </lineage>
</organism>
<reference evidence="7 8" key="1">
    <citation type="submission" date="2011-05" db="EMBL/GenBank/DDBJ databases">
        <title>Whole genome sequence of Microlunatus phosphovorus NM-1.</title>
        <authorList>
            <person name="Hosoyama A."/>
            <person name="Sasaki K."/>
            <person name="Harada T."/>
            <person name="Igarashi R."/>
            <person name="Kawakoshi A."/>
            <person name="Sasagawa M."/>
            <person name="Fukada J."/>
            <person name="Nakamura S."/>
            <person name="Katano Y."/>
            <person name="Hanada S."/>
            <person name="Kamagata Y."/>
            <person name="Nakamura N."/>
            <person name="Yamazaki S."/>
            <person name="Fujita N."/>
        </authorList>
    </citation>
    <scope>NUCLEOTIDE SEQUENCE [LARGE SCALE GENOMIC DNA]</scope>
    <source>
        <strain evidence="8">ATCC 700054 / DSM 10555 / JCM 9379 / NBRC 101784 / NCIMB 13414 / VKM Ac-1990 / NM-1</strain>
    </source>
</reference>
<dbReference type="GO" id="GO:0042597">
    <property type="term" value="C:periplasmic space"/>
    <property type="evidence" value="ECO:0007669"/>
    <property type="project" value="InterPro"/>
</dbReference>
<accession>F5XIM5</accession>
<dbReference type="InterPro" id="IPR007348">
    <property type="entry name" value="CopC_dom"/>
</dbReference>
<dbReference type="GO" id="GO:0046688">
    <property type="term" value="P:response to copper ion"/>
    <property type="evidence" value="ECO:0007669"/>
    <property type="project" value="InterPro"/>
</dbReference>
<feature type="compositionally biased region" description="Low complexity" evidence="3">
    <location>
        <begin position="132"/>
        <end position="158"/>
    </location>
</feature>
<keyword evidence="4" id="KW-1133">Transmembrane helix</keyword>
<dbReference type="RefSeq" id="WP_013866075.1">
    <property type="nucleotide sequence ID" value="NC_015635.1"/>
</dbReference>
<evidence type="ECO:0000256" key="5">
    <source>
        <dbReference type="SAM" id="SignalP"/>
    </source>
</evidence>
<evidence type="ECO:0000256" key="3">
    <source>
        <dbReference type="SAM" id="MobiDB-lite"/>
    </source>
</evidence>
<evidence type="ECO:0000256" key="2">
    <source>
        <dbReference type="ARBA" id="ARBA00023008"/>
    </source>
</evidence>
<evidence type="ECO:0000256" key="1">
    <source>
        <dbReference type="ARBA" id="ARBA00022729"/>
    </source>
</evidence>
<gene>
    <name evidence="7" type="ordered locus">MLP_52490</name>
</gene>
<dbReference type="Gene3D" id="2.60.40.1220">
    <property type="match status" value="1"/>
</dbReference>
<feature type="region of interest" description="Disordered" evidence="3">
    <location>
        <begin position="130"/>
        <end position="158"/>
    </location>
</feature>
<dbReference type="HOGENOM" id="CLU_087859_0_1_11"/>
<keyword evidence="4" id="KW-0472">Membrane</keyword>
<evidence type="ECO:0000256" key="4">
    <source>
        <dbReference type="SAM" id="Phobius"/>
    </source>
</evidence>
<dbReference type="Proteomes" id="UP000007947">
    <property type="component" value="Chromosome"/>
</dbReference>
<dbReference type="STRING" id="1032480.MLP_52490"/>
<proteinExistence type="predicted"/>